<dbReference type="PANTHER" id="PTHR11616:SF44">
    <property type="entry name" value="SODIUM- AND CHLORIDE-DEPENDENT TRANSPORTER XTRP3"/>
    <property type="match status" value="1"/>
</dbReference>
<dbReference type="InterPro" id="IPR037272">
    <property type="entry name" value="SNS_sf"/>
</dbReference>
<feature type="transmembrane region" description="Helical" evidence="10">
    <location>
        <begin position="83"/>
        <end position="114"/>
    </location>
</feature>
<dbReference type="PROSITE" id="PS50267">
    <property type="entry name" value="NA_NEUROTRAN_SYMP_3"/>
    <property type="match status" value="1"/>
</dbReference>
<dbReference type="GO" id="GO:1904271">
    <property type="term" value="P:L-proline import across plasma membrane"/>
    <property type="evidence" value="ECO:0007669"/>
    <property type="project" value="TreeGrafter"/>
</dbReference>
<accession>A0A5N3XYM9</accession>
<proteinExistence type="inferred from homology"/>
<keyword evidence="7" id="KW-0325">Glycoprotein</keyword>
<dbReference type="PRINTS" id="PR00176">
    <property type="entry name" value="NANEUSMPORT"/>
</dbReference>
<evidence type="ECO:0000256" key="6">
    <source>
        <dbReference type="ARBA" id="ARBA00023136"/>
    </source>
</evidence>
<dbReference type="PRINTS" id="PR01206">
    <property type="entry name" value="ORPHTRNSPORT"/>
</dbReference>
<dbReference type="SUPFAM" id="SSF161070">
    <property type="entry name" value="SNF-like"/>
    <property type="match status" value="1"/>
</dbReference>
<dbReference type="EMBL" id="VCEB01000004">
    <property type="protein sequence ID" value="KAB0378970.1"/>
    <property type="molecule type" value="Genomic_DNA"/>
</dbReference>
<evidence type="ECO:0000313" key="12">
    <source>
        <dbReference type="Proteomes" id="UP000326062"/>
    </source>
</evidence>
<evidence type="ECO:0000313" key="11">
    <source>
        <dbReference type="EMBL" id="KAB0378970.1"/>
    </source>
</evidence>
<evidence type="ECO:0000256" key="9">
    <source>
        <dbReference type="RuleBase" id="RU003732"/>
    </source>
</evidence>
<dbReference type="PANTHER" id="PTHR11616">
    <property type="entry name" value="SODIUM/CHLORIDE DEPENDENT TRANSPORTER"/>
    <property type="match status" value="1"/>
</dbReference>
<feature type="binding site" evidence="8">
    <location>
        <position position="23"/>
    </location>
    <ligand>
        <name>Na(+)</name>
        <dbReference type="ChEBI" id="CHEBI:29101"/>
        <label>1</label>
    </ligand>
</feature>
<feature type="binding site" evidence="8">
    <location>
        <position position="251"/>
    </location>
    <ligand>
        <name>Na(+)</name>
        <dbReference type="ChEBI" id="CHEBI:29101"/>
        <label>1</label>
    </ligand>
</feature>
<keyword evidence="12" id="KW-1185">Reference proteome</keyword>
<dbReference type="NCBIfam" id="NF037979">
    <property type="entry name" value="Na_transp"/>
    <property type="match status" value="1"/>
</dbReference>
<dbReference type="PROSITE" id="PS51257">
    <property type="entry name" value="PROKAR_LIPOPROTEIN"/>
    <property type="match status" value="1"/>
</dbReference>
<name>A0A5N3XYM9_MUNRE</name>
<feature type="transmembrane region" description="Helical" evidence="10">
    <location>
        <begin position="197"/>
        <end position="220"/>
    </location>
</feature>
<keyword evidence="6 10" id="KW-0472">Membrane</keyword>
<dbReference type="PROSITE" id="PS00610">
    <property type="entry name" value="NA_NEUROTRAN_SYMP_1"/>
    <property type="match status" value="1"/>
</dbReference>
<feature type="transmembrane region" description="Helical" evidence="10">
    <location>
        <begin position="12"/>
        <end position="31"/>
    </location>
</feature>
<feature type="transmembrane region" description="Helical" evidence="10">
    <location>
        <begin position="516"/>
        <end position="536"/>
    </location>
</feature>
<feature type="transmembrane region" description="Helical" evidence="10">
    <location>
        <begin position="43"/>
        <end position="63"/>
    </location>
</feature>
<evidence type="ECO:0000256" key="5">
    <source>
        <dbReference type="ARBA" id="ARBA00022989"/>
    </source>
</evidence>
<keyword evidence="5 10" id="KW-1133">Transmembrane helix</keyword>
<dbReference type="Pfam" id="PF00209">
    <property type="entry name" value="SNF"/>
    <property type="match status" value="2"/>
</dbReference>
<feature type="transmembrane region" description="Helical" evidence="10">
    <location>
        <begin position="424"/>
        <end position="447"/>
    </location>
</feature>
<protein>
    <recommendedName>
        <fullName evidence="9">Transporter</fullName>
    </recommendedName>
</protein>
<dbReference type="AlphaFoldDB" id="A0A5N3XYM9"/>
<organism evidence="11 12">
    <name type="scientific">Muntiacus reevesi</name>
    <name type="common">Reeves' muntjac</name>
    <name type="synonym">Cervus reevesi</name>
    <dbReference type="NCBI Taxonomy" id="9886"/>
    <lineage>
        <taxon>Eukaryota</taxon>
        <taxon>Metazoa</taxon>
        <taxon>Chordata</taxon>
        <taxon>Craniata</taxon>
        <taxon>Vertebrata</taxon>
        <taxon>Euteleostomi</taxon>
        <taxon>Mammalia</taxon>
        <taxon>Eutheria</taxon>
        <taxon>Laurasiatheria</taxon>
        <taxon>Artiodactyla</taxon>
        <taxon>Ruminantia</taxon>
        <taxon>Pecora</taxon>
        <taxon>Cervidae</taxon>
        <taxon>Muntiacinae</taxon>
        <taxon>Muntiacus</taxon>
    </lineage>
</organism>
<dbReference type="InterPro" id="IPR000175">
    <property type="entry name" value="Na/ntran_symport"/>
</dbReference>
<feature type="transmembrane region" description="Helical" evidence="10">
    <location>
        <begin position="165"/>
        <end position="185"/>
    </location>
</feature>
<evidence type="ECO:0000256" key="7">
    <source>
        <dbReference type="ARBA" id="ARBA00023180"/>
    </source>
</evidence>
<dbReference type="PROSITE" id="PS00754">
    <property type="entry name" value="NA_NEUROTRAN_SYMP_2"/>
    <property type="match status" value="1"/>
</dbReference>
<dbReference type="GO" id="GO:0015193">
    <property type="term" value="F:L-proline transmembrane transporter activity"/>
    <property type="evidence" value="ECO:0007669"/>
    <property type="project" value="TreeGrafter"/>
</dbReference>
<evidence type="ECO:0000256" key="10">
    <source>
        <dbReference type="SAM" id="Phobius"/>
    </source>
</evidence>
<dbReference type="GO" id="GO:0046872">
    <property type="term" value="F:metal ion binding"/>
    <property type="evidence" value="ECO:0007669"/>
    <property type="project" value="UniProtKB-KW"/>
</dbReference>
<dbReference type="GO" id="GO:0015816">
    <property type="term" value="P:glycine transport"/>
    <property type="evidence" value="ECO:0007669"/>
    <property type="project" value="TreeGrafter"/>
</dbReference>
<dbReference type="InterPro" id="IPR002438">
    <property type="entry name" value="Neutral_aa_SLC6"/>
</dbReference>
<comment type="subcellular location">
    <subcellularLocation>
        <location evidence="1">Membrane</location>
        <topology evidence="1">Multi-pass membrane protein</topology>
    </subcellularLocation>
</comment>
<feature type="transmembrane region" description="Helical" evidence="10">
    <location>
        <begin position="240"/>
        <end position="265"/>
    </location>
</feature>
<keyword evidence="3 9" id="KW-0812">Transmembrane</keyword>
<evidence type="ECO:0000256" key="1">
    <source>
        <dbReference type="ARBA" id="ARBA00004141"/>
    </source>
</evidence>
<keyword evidence="8" id="KW-0479">Metal-binding</keyword>
<sequence>MEKTRPLWATPLQFVFACISYAVGLGNVWRFPYLCQMYGGGSFLVPYVVMLVVEGMPLLYLELAVGQRMRQGSIGAWRTVSPYLSGVGVASVLVSFFLCTYYNVINAWAFWYLFHSFQDPLPWSVCPLNGNRTGYVEECEKASSTQYFWYRKTLNISPSIQESGAVQWEPALCLVLAWLVVYLCILRGTASTGKVVYFTALLPYCVLIIYLVRGLTLHGATNGLAYMFTPKMEQLANPKAWINAATQIFFSLGLGFGSLIAFASYNEPSNNCQKHAIIVSIINSSTSIFASIVTFSIYGFKATFNYESCLNKVILLLTNSFDLEDGFLTANNLEQVKDYLASAYPSKYSEVFPQIRNCSLESELETVSCRQNLDLLHPHASQGPLTLPMRKGNLRGLVCLTNCAIGMVFTMEAGSYWFDIFNDYAATLSLLLIVLVETVAMCYLYGLSRFESELKAMTGRALNWYWKAMWGGVSPLLIISLFIFYLSDYIITGTLRYQAWDAAQGQLVTKDYPPHALAVIGLLVASSTMCIPLGALGTLITRCLRRGDTAPVA</sequence>
<comment type="similarity">
    <text evidence="9">Belongs to the sodium:neurotransmitter symporter (SNF) (TC 2.A.22) family.</text>
</comment>
<feature type="binding site" evidence="8">
    <location>
        <position position="283"/>
    </location>
    <ligand>
        <name>Na(+)</name>
        <dbReference type="ChEBI" id="CHEBI:29101"/>
        <label>1</label>
    </ligand>
</feature>
<keyword evidence="2 9" id="KW-0813">Transport</keyword>
<dbReference type="Proteomes" id="UP000326062">
    <property type="component" value="Chromosome 4"/>
</dbReference>
<reference evidence="11 12" key="1">
    <citation type="submission" date="2019-06" db="EMBL/GenBank/DDBJ databases">
        <title>Discovery of a novel chromosome fission-fusion reversal in muntjac.</title>
        <authorList>
            <person name="Mudd A.B."/>
            <person name="Bredeson J.V."/>
            <person name="Baum R."/>
            <person name="Hockemeyer D."/>
            <person name="Rokhsar D.S."/>
        </authorList>
    </citation>
    <scope>NUCLEOTIDE SEQUENCE [LARGE SCALE GENOMIC DNA]</scope>
    <source>
        <strain evidence="11">UCam_UCB_Mr</strain>
        <tissue evidence="11">Fibroblast cell line</tissue>
    </source>
</reference>
<evidence type="ECO:0000256" key="8">
    <source>
        <dbReference type="PIRSR" id="PIRSR600175-1"/>
    </source>
</evidence>
<gene>
    <name evidence="11" type="ORF">FD755_010548</name>
</gene>
<keyword evidence="4 9" id="KW-0769">Symport</keyword>
<evidence type="ECO:0000256" key="3">
    <source>
        <dbReference type="ARBA" id="ARBA00022692"/>
    </source>
</evidence>
<comment type="caution">
    <text evidence="11">The sequence shown here is derived from an EMBL/GenBank/DDBJ whole genome shotgun (WGS) entry which is preliminary data.</text>
</comment>
<feature type="binding site" evidence="8">
    <location>
        <position position="27"/>
    </location>
    <ligand>
        <name>Na(+)</name>
        <dbReference type="ChEBI" id="CHEBI:29101"/>
        <label>1</label>
    </ligand>
</feature>
<dbReference type="GO" id="GO:0016324">
    <property type="term" value="C:apical plasma membrane"/>
    <property type="evidence" value="ECO:0007669"/>
    <property type="project" value="TreeGrafter"/>
</dbReference>
<evidence type="ECO:0000256" key="2">
    <source>
        <dbReference type="ARBA" id="ARBA00022448"/>
    </source>
</evidence>
<keyword evidence="8" id="KW-0915">Sodium</keyword>
<dbReference type="GO" id="GO:0005298">
    <property type="term" value="F:proline:sodium symporter activity"/>
    <property type="evidence" value="ECO:0007669"/>
    <property type="project" value="TreeGrafter"/>
</dbReference>
<feature type="binding site" evidence="8">
    <location>
        <position position="362"/>
    </location>
    <ligand>
        <name>Na(+)</name>
        <dbReference type="ChEBI" id="CHEBI:29101"/>
        <label>1</label>
    </ligand>
</feature>
<evidence type="ECO:0000256" key="4">
    <source>
        <dbReference type="ARBA" id="ARBA00022847"/>
    </source>
</evidence>
<feature type="binding site" evidence="8">
    <location>
        <position position="22"/>
    </location>
    <ligand>
        <name>Na(+)</name>
        <dbReference type="ChEBI" id="CHEBI:29101"/>
        <label>1</label>
    </ligand>
</feature>
<feature type="transmembrane region" description="Helical" evidence="10">
    <location>
        <begin position="468"/>
        <end position="487"/>
    </location>
</feature>